<feature type="region of interest" description="Disordered" evidence="1">
    <location>
        <begin position="1"/>
        <end position="25"/>
    </location>
</feature>
<accession>A0A9N7VEA0</accession>
<dbReference type="EMBL" id="CADEAL010003930">
    <property type="protein sequence ID" value="CAB1446926.1"/>
    <property type="molecule type" value="Genomic_DNA"/>
</dbReference>
<gene>
    <name evidence="2" type="ORF">PLEPLA_LOCUS34638</name>
</gene>
<dbReference type="AlphaFoldDB" id="A0A9N7VEA0"/>
<organism evidence="2 3">
    <name type="scientific">Pleuronectes platessa</name>
    <name type="common">European plaice</name>
    <dbReference type="NCBI Taxonomy" id="8262"/>
    <lineage>
        <taxon>Eukaryota</taxon>
        <taxon>Metazoa</taxon>
        <taxon>Chordata</taxon>
        <taxon>Craniata</taxon>
        <taxon>Vertebrata</taxon>
        <taxon>Euteleostomi</taxon>
        <taxon>Actinopterygii</taxon>
        <taxon>Neopterygii</taxon>
        <taxon>Teleostei</taxon>
        <taxon>Neoteleostei</taxon>
        <taxon>Acanthomorphata</taxon>
        <taxon>Carangaria</taxon>
        <taxon>Pleuronectiformes</taxon>
        <taxon>Pleuronectoidei</taxon>
        <taxon>Pleuronectidae</taxon>
        <taxon>Pleuronectes</taxon>
    </lineage>
</organism>
<keyword evidence="3" id="KW-1185">Reference proteome</keyword>
<reference evidence="2" key="1">
    <citation type="submission" date="2020-03" db="EMBL/GenBank/DDBJ databases">
        <authorList>
            <person name="Weist P."/>
        </authorList>
    </citation>
    <scope>NUCLEOTIDE SEQUENCE</scope>
</reference>
<evidence type="ECO:0000313" key="2">
    <source>
        <dbReference type="EMBL" id="CAB1446926.1"/>
    </source>
</evidence>
<sequence>MPRSRPKKNTASEEHASDAMEPAAVEPEYANEVEAAAEVEEPGSAVNPSILLALSKITDNITKSLDVKVNTVLAAIREQTSQIQALATRVGDAETRISGVEDTTDVLQAKAGPRSPLPSTEAGH</sequence>
<evidence type="ECO:0000256" key="1">
    <source>
        <dbReference type="SAM" id="MobiDB-lite"/>
    </source>
</evidence>
<name>A0A9N7VEA0_PLEPL</name>
<proteinExistence type="predicted"/>
<feature type="region of interest" description="Disordered" evidence="1">
    <location>
        <begin position="101"/>
        <end position="124"/>
    </location>
</feature>
<protein>
    <submittedName>
        <fullName evidence="2">Uncharacterized protein</fullName>
    </submittedName>
</protein>
<dbReference type="Proteomes" id="UP001153269">
    <property type="component" value="Unassembled WGS sequence"/>
</dbReference>
<evidence type="ECO:0000313" key="3">
    <source>
        <dbReference type="Proteomes" id="UP001153269"/>
    </source>
</evidence>
<comment type="caution">
    <text evidence="2">The sequence shown here is derived from an EMBL/GenBank/DDBJ whole genome shotgun (WGS) entry which is preliminary data.</text>
</comment>